<sequence length="234" mass="23957">MEKCWMLVDFARKDGLPTDRVEYLKGLLRTHEKKSMTFRMLTERTDSCLYDREDIQKGFVEIFGEMELPDPRSSAYRNAAAVALPGADYTTGGGYGVSSRPSRSVGHGGGGGNGNGNVIASSYYLHHSGSYRNGGGGGGGGAAATGYLHHAATAAALPSVGDVAMRVGSNGLGRRVLPPPSALGLMSGMRRLGEGTSMARLSSGGVVPTAARGAAAAASMAYPTSAPVAAGASL</sequence>
<dbReference type="InParanoid" id="D7G9E5"/>
<evidence type="ECO:0000313" key="2">
    <source>
        <dbReference type="Proteomes" id="UP000002630"/>
    </source>
</evidence>
<dbReference type="EMBL" id="FN649747">
    <property type="protein sequence ID" value="CBJ28285.1"/>
    <property type="molecule type" value="Genomic_DNA"/>
</dbReference>
<dbReference type="EMBL" id="FN649222">
    <property type="protein sequence ID" value="CBJ28285.1"/>
    <property type="molecule type" value="Genomic_DNA"/>
</dbReference>
<evidence type="ECO:0000313" key="1">
    <source>
        <dbReference type="EMBL" id="CBJ28285.1"/>
    </source>
</evidence>
<dbReference type="AlphaFoldDB" id="D7G9E5"/>
<reference evidence="1 2" key="1">
    <citation type="journal article" date="2010" name="Nature">
        <title>The Ectocarpus genome and the independent evolution of multicellularity in brown algae.</title>
        <authorList>
            <person name="Cock J.M."/>
            <person name="Sterck L."/>
            <person name="Rouze P."/>
            <person name="Scornet D."/>
            <person name="Allen A.E."/>
            <person name="Amoutzias G."/>
            <person name="Anthouard V."/>
            <person name="Artiguenave F."/>
            <person name="Aury J.M."/>
            <person name="Badger J.H."/>
            <person name="Beszteri B."/>
            <person name="Billiau K."/>
            <person name="Bonnet E."/>
            <person name="Bothwell J.H."/>
            <person name="Bowler C."/>
            <person name="Boyen C."/>
            <person name="Brownlee C."/>
            <person name="Carrano C.J."/>
            <person name="Charrier B."/>
            <person name="Cho G.Y."/>
            <person name="Coelho S.M."/>
            <person name="Collen J."/>
            <person name="Corre E."/>
            <person name="Da Silva C."/>
            <person name="Delage L."/>
            <person name="Delaroque N."/>
            <person name="Dittami S.M."/>
            <person name="Doulbeau S."/>
            <person name="Elias M."/>
            <person name="Farnham G."/>
            <person name="Gachon C.M."/>
            <person name="Gschloessl B."/>
            <person name="Heesch S."/>
            <person name="Jabbari K."/>
            <person name="Jubin C."/>
            <person name="Kawai H."/>
            <person name="Kimura K."/>
            <person name="Kloareg B."/>
            <person name="Kupper F.C."/>
            <person name="Lang D."/>
            <person name="Le Bail A."/>
            <person name="Leblanc C."/>
            <person name="Lerouge P."/>
            <person name="Lohr M."/>
            <person name="Lopez P.J."/>
            <person name="Martens C."/>
            <person name="Maumus F."/>
            <person name="Michel G."/>
            <person name="Miranda-Saavedra D."/>
            <person name="Morales J."/>
            <person name="Moreau H."/>
            <person name="Motomura T."/>
            <person name="Nagasato C."/>
            <person name="Napoli C.A."/>
            <person name="Nelson D.R."/>
            <person name="Nyvall-Collen P."/>
            <person name="Peters A.F."/>
            <person name="Pommier C."/>
            <person name="Potin P."/>
            <person name="Poulain J."/>
            <person name="Quesneville H."/>
            <person name="Read B."/>
            <person name="Rensing S.A."/>
            <person name="Ritter A."/>
            <person name="Rousvoal S."/>
            <person name="Samanta M."/>
            <person name="Samson G."/>
            <person name="Schroeder D.C."/>
            <person name="Segurens B."/>
            <person name="Strittmatter M."/>
            <person name="Tonon T."/>
            <person name="Tregear J.W."/>
            <person name="Valentin K."/>
            <person name="von Dassow P."/>
            <person name="Yamagishi T."/>
            <person name="Van de Peer Y."/>
            <person name="Wincker P."/>
        </authorList>
    </citation>
    <scope>NUCLEOTIDE SEQUENCE [LARGE SCALE GENOMIC DNA]</scope>
    <source>
        <strain evidence="2">Ec32 / CCAP1310/4</strain>
    </source>
</reference>
<gene>
    <name evidence="1" type="ORF">Esi_0098_0019</name>
</gene>
<organism evidence="1 2">
    <name type="scientific">Ectocarpus siliculosus</name>
    <name type="common">Brown alga</name>
    <name type="synonym">Conferva siliculosa</name>
    <dbReference type="NCBI Taxonomy" id="2880"/>
    <lineage>
        <taxon>Eukaryota</taxon>
        <taxon>Sar</taxon>
        <taxon>Stramenopiles</taxon>
        <taxon>Ochrophyta</taxon>
        <taxon>PX clade</taxon>
        <taxon>Phaeophyceae</taxon>
        <taxon>Ectocarpales</taxon>
        <taxon>Ectocarpaceae</taxon>
        <taxon>Ectocarpus</taxon>
    </lineage>
</organism>
<keyword evidence="2" id="KW-1185">Reference proteome</keyword>
<proteinExistence type="predicted"/>
<accession>D7G9E5</accession>
<dbReference type="Proteomes" id="UP000002630">
    <property type="component" value="Linkage Group LG22"/>
</dbReference>
<protein>
    <submittedName>
        <fullName evidence="1">Uncharacterized protein</fullName>
    </submittedName>
</protein>
<name>D7G9E5_ECTSI</name>